<organism evidence="3 4">
    <name type="scientific">Streptomyces cinereospinus</name>
    <dbReference type="NCBI Taxonomy" id="285561"/>
    <lineage>
        <taxon>Bacteria</taxon>
        <taxon>Bacillati</taxon>
        <taxon>Actinomycetota</taxon>
        <taxon>Actinomycetes</taxon>
        <taxon>Kitasatosporales</taxon>
        <taxon>Streptomycetaceae</taxon>
        <taxon>Streptomyces</taxon>
    </lineage>
</organism>
<dbReference type="GO" id="GO:0016787">
    <property type="term" value="F:hydrolase activity"/>
    <property type="evidence" value="ECO:0007669"/>
    <property type="project" value="UniProtKB-KW"/>
</dbReference>
<keyword evidence="3" id="KW-0540">Nuclease</keyword>
<dbReference type="InterPro" id="IPR011856">
    <property type="entry name" value="tRNA_endonuc-like_dom_sf"/>
</dbReference>
<protein>
    <submittedName>
        <fullName evidence="3">Restriction endonuclease</fullName>
        <ecNumber evidence="3">3.1.21.-</ecNumber>
    </submittedName>
</protein>
<reference evidence="3 4" key="1">
    <citation type="submission" date="2024-09" db="EMBL/GenBank/DDBJ databases">
        <authorList>
            <person name="Sun Q."/>
            <person name="Mori K."/>
        </authorList>
    </citation>
    <scope>NUCLEOTIDE SEQUENCE [LARGE SCALE GENOMIC DNA]</scope>
    <source>
        <strain evidence="3 4">JCM 6917</strain>
    </source>
</reference>
<name>A0ABV5N7H8_9ACTN</name>
<keyword evidence="3" id="KW-0255">Endonuclease</keyword>
<dbReference type="GO" id="GO:0004519">
    <property type="term" value="F:endonuclease activity"/>
    <property type="evidence" value="ECO:0007669"/>
    <property type="project" value="UniProtKB-KW"/>
</dbReference>
<keyword evidence="3" id="KW-0378">Hydrolase</keyword>
<evidence type="ECO:0000259" key="2">
    <source>
        <dbReference type="Pfam" id="PF04471"/>
    </source>
</evidence>
<evidence type="ECO:0000313" key="3">
    <source>
        <dbReference type="EMBL" id="MFB9466250.1"/>
    </source>
</evidence>
<dbReference type="EC" id="3.1.21.-" evidence="3"/>
<evidence type="ECO:0000313" key="4">
    <source>
        <dbReference type="Proteomes" id="UP001589709"/>
    </source>
</evidence>
<dbReference type="SUPFAM" id="SSF52980">
    <property type="entry name" value="Restriction endonuclease-like"/>
    <property type="match status" value="1"/>
</dbReference>
<dbReference type="InterPro" id="IPR007560">
    <property type="entry name" value="Restrct_endonuc_IV_Mrr"/>
</dbReference>
<feature type="region of interest" description="Disordered" evidence="1">
    <location>
        <begin position="136"/>
        <end position="166"/>
    </location>
</feature>
<comment type="caution">
    <text evidence="3">The sequence shown here is derived from an EMBL/GenBank/DDBJ whole genome shotgun (WGS) entry which is preliminary data.</text>
</comment>
<dbReference type="InterPro" id="IPR011335">
    <property type="entry name" value="Restrct_endonuc-II-like"/>
</dbReference>
<dbReference type="RefSeq" id="WP_381349131.1">
    <property type="nucleotide sequence ID" value="NZ_JBHMCY010000064.1"/>
</dbReference>
<dbReference type="EMBL" id="JBHMCY010000064">
    <property type="protein sequence ID" value="MFB9466250.1"/>
    <property type="molecule type" value="Genomic_DNA"/>
</dbReference>
<gene>
    <name evidence="3" type="ORF">ACFF45_26935</name>
</gene>
<feature type="domain" description="Restriction endonuclease type IV Mrr" evidence="2">
    <location>
        <begin position="22"/>
        <end position="115"/>
    </location>
</feature>
<dbReference type="Gene3D" id="3.40.1350.10">
    <property type="match status" value="1"/>
</dbReference>
<sequence>MSSTNGGSGRRAVRPAARQIQTWQTAEHNAAAWMRYWGFEDARARPGGADGGVDVVSRRALGQVKFQASAVGRPELQRLFGARGRAMDKQLLFFTGSTYAATAVAYAEENGIALFVYGLDGAMRPVNRAARRVCETAATPPASAPAATTATPKDVGRAAPGAASAATPRANAGAAGRKLVTALVIMGVLGGLVSALEGLTGYSPVKNDVTSDARASAGPRALDPRAFERYAAAHGSAEQRDAVRHVLRIEHVVSPYTRIDIHTDFARTSGAYAEGRLISGLFSAYRQAEDRNSHGNITVYSADASVPLAYDVY</sequence>
<accession>A0ABV5N7H8</accession>
<dbReference type="Proteomes" id="UP001589709">
    <property type="component" value="Unassembled WGS sequence"/>
</dbReference>
<keyword evidence="4" id="KW-1185">Reference proteome</keyword>
<dbReference type="Pfam" id="PF04471">
    <property type="entry name" value="Mrr_cat"/>
    <property type="match status" value="1"/>
</dbReference>
<proteinExistence type="predicted"/>
<evidence type="ECO:0000256" key="1">
    <source>
        <dbReference type="SAM" id="MobiDB-lite"/>
    </source>
</evidence>